<accession>A0A0F9B586</accession>
<name>A0A0F9B586_9ZZZZ</name>
<organism evidence="2">
    <name type="scientific">marine sediment metagenome</name>
    <dbReference type="NCBI Taxonomy" id="412755"/>
    <lineage>
        <taxon>unclassified sequences</taxon>
        <taxon>metagenomes</taxon>
        <taxon>ecological metagenomes</taxon>
    </lineage>
</organism>
<comment type="caution">
    <text evidence="2">The sequence shown here is derived from an EMBL/GenBank/DDBJ whole genome shotgun (WGS) entry which is preliminary data.</text>
</comment>
<evidence type="ECO:0000256" key="1">
    <source>
        <dbReference type="SAM" id="MobiDB-lite"/>
    </source>
</evidence>
<feature type="region of interest" description="Disordered" evidence="1">
    <location>
        <begin position="173"/>
        <end position="224"/>
    </location>
</feature>
<feature type="non-terminal residue" evidence="2">
    <location>
        <position position="1"/>
    </location>
</feature>
<dbReference type="AlphaFoldDB" id="A0A0F9B586"/>
<gene>
    <name evidence="2" type="ORF">LCGC14_2830390</name>
</gene>
<evidence type="ECO:0000313" key="2">
    <source>
        <dbReference type="EMBL" id="KKK79746.1"/>
    </source>
</evidence>
<evidence type="ECO:0008006" key="3">
    <source>
        <dbReference type="Google" id="ProtNLM"/>
    </source>
</evidence>
<protein>
    <recommendedName>
        <fullName evidence="3">Bacteriophage T4 Gp32 single-stranded DNA-binding domain-containing protein</fullName>
    </recommendedName>
</protein>
<proteinExistence type="predicted"/>
<sequence>KGNPWYKRPIWVHRSIGTDNDSVVCLKTIGKKCPICIYREEQLKGGMDYKEAIKKPQLRNLYCLIPKGHKDYDEEIHIWDIANGNFQQELDNELDEAPELGIFPDPADGKTLRIRFSEDSFLGNKFAQASRIDFEDRKKKYKDSIMDKAPNLDEAFTVLSYKDLEQKFLEIENEEEEEEQTQSEKKRKKKSLKKKGKEKKVDKKGKKKCPHGHKLGKDFDDFDDCDKCEVRKACEKES</sequence>
<feature type="compositionally biased region" description="Basic residues" evidence="1">
    <location>
        <begin position="185"/>
        <end position="214"/>
    </location>
</feature>
<dbReference type="EMBL" id="LAZR01053887">
    <property type="protein sequence ID" value="KKK79746.1"/>
    <property type="molecule type" value="Genomic_DNA"/>
</dbReference>
<reference evidence="2" key="1">
    <citation type="journal article" date="2015" name="Nature">
        <title>Complex archaea that bridge the gap between prokaryotes and eukaryotes.</title>
        <authorList>
            <person name="Spang A."/>
            <person name="Saw J.H."/>
            <person name="Jorgensen S.L."/>
            <person name="Zaremba-Niedzwiedzka K."/>
            <person name="Martijn J."/>
            <person name="Lind A.E."/>
            <person name="van Eijk R."/>
            <person name="Schleper C."/>
            <person name="Guy L."/>
            <person name="Ettema T.J."/>
        </authorList>
    </citation>
    <scope>NUCLEOTIDE SEQUENCE</scope>
</reference>
<feature type="compositionally biased region" description="Basic and acidic residues" evidence="1">
    <location>
        <begin position="215"/>
        <end position="224"/>
    </location>
</feature>